<evidence type="ECO:0000313" key="3">
    <source>
        <dbReference type="EMBL" id="CAF4292026.1"/>
    </source>
</evidence>
<accession>A0A8S2TK34</accession>
<dbReference type="PANTHER" id="PTHR13802:SF59">
    <property type="entry name" value="SUSHI DOMAIN-CONTAINING PROTEIN 2"/>
    <property type="match status" value="1"/>
</dbReference>
<dbReference type="PROSITE" id="PS51220">
    <property type="entry name" value="NIDO"/>
    <property type="match status" value="1"/>
</dbReference>
<dbReference type="InterPro" id="IPR051495">
    <property type="entry name" value="Epithelial_Barrier/Signaling"/>
</dbReference>
<proteinExistence type="predicted"/>
<reference evidence="3" key="1">
    <citation type="submission" date="2021-02" db="EMBL/GenBank/DDBJ databases">
        <authorList>
            <person name="Nowell W R."/>
        </authorList>
    </citation>
    <scope>NUCLEOTIDE SEQUENCE</scope>
</reference>
<feature type="domain" description="NIDO" evidence="2">
    <location>
        <begin position="106"/>
        <end position="263"/>
    </location>
</feature>
<dbReference type="PANTHER" id="PTHR13802">
    <property type="entry name" value="MUCIN 4-RELATED"/>
    <property type="match status" value="1"/>
</dbReference>
<evidence type="ECO:0000313" key="4">
    <source>
        <dbReference type="Proteomes" id="UP000682733"/>
    </source>
</evidence>
<comment type="caution">
    <text evidence="3">The sequence shown here is derived from an EMBL/GenBank/DDBJ whole genome shotgun (WGS) entry which is preliminary data.</text>
</comment>
<organism evidence="3 4">
    <name type="scientific">Didymodactylos carnosus</name>
    <dbReference type="NCBI Taxonomy" id="1234261"/>
    <lineage>
        <taxon>Eukaryota</taxon>
        <taxon>Metazoa</taxon>
        <taxon>Spiralia</taxon>
        <taxon>Gnathifera</taxon>
        <taxon>Rotifera</taxon>
        <taxon>Eurotatoria</taxon>
        <taxon>Bdelloidea</taxon>
        <taxon>Philodinida</taxon>
        <taxon>Philodinidae</taxon>
        <taxon>Didymodactylos</taxon>
    </lineage>
</organism>
<dbReference type="Pfam" id="PF06119">
    <property type="entry name" value="NIDO"/>
    <property type="match status" value="1"/>
</dbReference>
<evidence type="ECO:0000256" key="1">
    <source>
        <dbReference type="SAM" id="SignalP"/>
    </source>
</evidence>
<dbReference type="SUPFAM" id="SSF81296">
    <property type="entry name" value="E set domains"/>
    <property type="match status" value="1"/>
</dbReference>
<dbReference type="AlphaFoldDB" id="A0A8S2TK34"/>
<gene>
    <name evidence="3" type="ORF">TMI583_LOCUS38101</name>
</gene>
<feature type="signal peptide" evidence="1">
    <location>
        <begin position="1"/>
        <end position="23"/>
    </location>
</feature>
<name>A0A8S2TK34_9BILA</name>
<evidence type="ECO:0000259" key="2">
    <source>
        <dbReference type="PROSITE" id="PS51220"/>
    </source>
</evidence>
<protein>
    <recommendedName>
        <fullName evidence="2">NIDO domain-containing protein</fullName>
    </recommendedName>
</protein>
<sequence>GMSITPTMVAIKYLLVLIVFCSTSNTIAIQLSDFFPYGPSAGDITMHPNDDHSDGPFNLPSIFPYFNNNHRHIYVGNNGLFAFLEQINQYIPDPFPLNDSRRLITGFWSDIDTQGTVSGVGNKVYYQIYDSTLQSPGRLITFEKATTFVRQYFPRERPFTPRMVITGTWYRVGAFNSKTDKLNTFQIVLVTDEQRSFTFLLYNDLQWAGPKYTTEPWAQAGFNGGDGVVFEMLPHSRTQDIVKLVSESNVNVPGLFVFRTDTETITEGGCGNGSSSSVYSLRPRIGSQLGLTSLNIQGPCYNTTTTLKCQFGSYGIVDGIIINEFRAVCLTPFAVDDEVVIDWLFSEYILESFPNGTLIDVEFQGVKQSNDGTLETTSTIVIAQAITVESLDNGRYFYQFRIPSSVSTQSTHTGFIRVVARYNSIIYAGLNTGILAIKLQASLANDLCRSWESQQPEATTWNTDMLPCPMTRDQAMAARCCYELDQECFIGSTNPSNCWLH</sequence>
<dbReference type="InterPro" id="IPR014756">
    <property type="entry name" value="Ig_E-set"/>
</dbReference>
<dbReference type="SMART" id="SM00539">
    <property type="entry name" value="NIDO"/>
    <property type="match status" value="1"/>
</dbReference>
<feature type="non-terminal residue" evidence="3">
    <location>
        <position position="1"/>
    </location>
</feature>
<feature type="chain" id="PRO_5035729520" description="NIDO domain-containing protein" evidence="1">
    <location>
        <begin position="24"/>
        <end position="501"/>
    </location>
</feature>
<keyword evidence="1" id="KW-0732">Signal</keyword>
<feature type="non-terminal residue" evidence="3">
    <location>
        <position position="501"/>
    </location>
</feature>
<dbReference type="InterPro" id="IPR003886">
    <property type="entry name" value="NIDO_dom"/>
</dbReference>
<dbReference type="EMBL" id="CAJOBA010056420">
    <property type="protein sequence ID" value="CAF4292026.1"/>
    <property type="molecule type" value="Genomic_DNA"/>
</dbReference>
<dbReference type="GO" id="GO:0007160">
    <property type="term" value="P:cell-matrix adhesion"/>
    <property type="evidence" value="ECO:0007669"/>
    <property type="project" value="InterPro"/>
</dbReference>
<dbReference type="Proteomes" id="UP000682733">
    <property type="component" value="Unassembled WGS sequence"/>
</dbReference>